<comment type="caution">
    <text evidence="1">The sequence shown here is derived from an EMBL/GenBank/DDBJ whole genome shotgun (WGS) entry which is preliminary data.</text>
</comment>
<name>A0ABV6VXX9_9ACTN</name>
<evidence type="ECO:0000313" key="2">
    <source>
        <dbReference type="Proteomes" id="UP001592531"/>
    </source>
</evidence>
<keyword evidence="2" id="KW-1185">Reference proteome</keyword>
<evidence type="ECO:0000313" key="1">
    <source>
        <dbReference type="EMBL" id="MFC1418563.1"/>
    </source>
</evidence>
<dbReference type="EMBL" id="JBHFAB010000013">
    <property type="protein sequence ID" value="MFC1418563.1"/>
    <property type="molecule type" value="Genomic_DNA"/>
</dbReference>
<sequence>MAGDRDVRIKAGFALAKALGTPETRAMFADHGYQDEQPIVMALESDTIQDVFARLQRYAPPVLVAIYWPETERLAYTQMEPSAEPQDYSPERHDVGGGSTIGMLWEHTDRQANANIRFRLQWGQPTMNLTYFQTASV</sequence>
<proteinExistence type="predicted"/>
<dbReference type="RefSeq" id="WP_380537359.1">
    <property type="nucleotide sequence ID" value="NZ_JBHFAB010000013.1"/>
</dbReference>
<gene>
    <name evidence="1" type="ORF">ACEZDE_18260</name>
</gene>
<reference evidence="1 2" key="1">
    <citation type="submission" date="2024-09" db="EMBL/GenBank/DDBJ databases">
        <authorList>
            <person name="Lee S.D."/>
        </authorList>
    </citation>
    <scope>NUCLEOTIDE SEQUENCE [LARGE SCALE GENOMIC DNA]</scope>
    <source>
        <strain evidence="1 2">N8-3</strain>
    </source>
</reference>
<organism evidence="1 2">
    <name type="scientific">Streptacidiphilus cavernicola</name>
    <dbReference type="NCBI Taxonomy" id="3342716"/>
    <lineage>
        <taxon>Bacteria</taxon>
        <taxon>Bacillati</taxon>
        <taxon>Actinomycetota</taxon>
        <taxon>Actinomycetes</taxon>
        <taxon>Kitasatosporales</taxon>
        <taxon>Streptomycetaceae</taxon>
        <taxon>Streptacidiphilus</taxon>
    </lineage>
</organism>
<dbReference type="Proteomes" id="UP001592531">
    <property type="component" value="Unassembled WGS sequence"/>
</dbReference>
<accession>A0ABV6VXX9</accession>
<protein>
    <submittedName>
        <fullName evidence="1">Uncharacterized protein</fullName>
    </submittedName>
</protein>